<name>A0A5S9F3U6_UABAM</name>
<dbReference type="SUPFAM" id="SSF53335">
    <property type="entry name" value="S-adenosyl-L-methionine-dependent methyltransferases"/>
    <property type="match status" value="1"/>
</dbReference>
<dbReference type="InterPro" id="IPR029063">
    <property type="entry name" value="SAM-dependent_MTases_sf"/>
</dbReference>
<dbReference type="NCBIfam" id="TIGR01444">
    <property type="entry name" value="fkbM_fam"/>
    <property type="match status" value="1"/>
</dbReference>
<dbReference type="PANTHER" id="PTHR34203">
    <property type="entry name" value="METHYLTRANSFERASE, FKBM FAMILY PROTEIN"/>
    <property type="match status" value="1"/>
</dbReference>
<proteinExistence type="predicted"/>
<keyword evidence="3" id="KW-1185">Reference proteome</keyword>
<evidence type="ECO:0000259" key="1">
    <source>
        <dbReference type="Pfam" id="PF05050"/>
    </source>
</evidence>
<dbReference type="EMBL" id="AP019860">
    <property type="protein sequence ID" value="BBM84878.1"/>
    <property type="molecule type" value="Genomic_DNA"/>
</dbReference>
<dbReference type="InterPro" id="IPR052514">
    <property type="entry name" value="SAM-dependent_MTase"/>
</dbReference>
<feature type="domain" description="Methyltransferase FkbM" evidence="1">
    <location>
        <begin position="99"/>
        <end position="232"/>
    </location>
</feature>
<dbReference type="Pfam" id="PF05050">
    <property type="entry name" value="Methyltransf_21"/>
    <property type="match status" value="1"/>
</dbReference>
<dbReference type="AlphaFoldDB" id="A0A5S9F3U6"/>
<dbReference type="Proteomes" id="UP000326354">
    <property type="component" value="Chromosome"/>
</dbReference>
<evidence type="ECO:0000313" key="2">
    <source>
        <dbReference type="EMBL" id="BBM84878.1"/>
    </source>
</evidence>
<reference evidence="2 3" key="1">
    <citation type="submission" date="2019-08" db="EMBL/GenBank/DDBJ databases">
        <title>Complete genome sequence of Candidatus Uab amorphum.</title>
        <authorList>
            <person name="Shiratori T."/>
            <person name="Suzuki S."/>
            <person name="Kakizawa Y."/>
            <person name="Ishida K."/>
        </authorList>
    </citation>
    <scope>NUCLEOTIDE SEQUENCE [LARGE SCALE GENOMIC DNA]</scope>
    <source>
        <strain evidence="2 3">SRT547</strain>
    </source>
</reference>
<protein>
    <recommendedName>
        <fullName evidence="1">Methyltransferase FkbM domain-containing protein</fullName>
    </recommendedName>
</protein>
<accession>A0A5S9F3U6</accession>
<dbReference type="PANTHER" id="PTHR34203:SF15">
    <property type="entry name" value="SLL1173 PROTEIN"/>
    <property type="match status" value="1"/>
</dbReference>
<dbReference type="KEGG" id="uam:UABAM_03239"/>
<dbReference type="InterPro" id="IPR006342">
    <property type="entry name" value="FkbM_mtfrase"/>
</dbReference>
<organism evidence="2 3">
    <name type="scientific">Uabimicrobium amorphum</name>
    <dbReference type="NCBI Taxonomy" id="2596890"/>
    <lineage>
        <taxon>Bacteria</taxon>
        <taxon>Pseudomonadati</taxon>
        <taxon>Planctomycetota</taxon>
        <taxon>Candidatus Uabimicrobiia</taxon>
        <taxon>Candidatus Uabimicrobiales</taxon>
        <taxon>Candidatus Uabimicrobiaceae</taxon>
        <taxon>Candidatus Uabimicrobium</taxon>
    </lineage>
</organism>
<dbReference type="RefSeq" id="WP_151969007.1">
    <property type="nucleotide sequence ID" value="NZ_AP019860.1"/>
</dbReference>
<gene>
    <name evidence="2" type="ORF">UABAM_03239</name>
</gene>
<sequence length="270" mass="31485">MNYKNILPEKLKKILRNMWRAFYRKWIKLKYFRKLGFVNASKCIVSLAVRRQKFGVFVPLLQQHVFIRPRTSDVATFEKIFILEEYALSCVESAQFIIDAGANVGYAALFFAHKYPEASIVCIEPEISNVEILRQNIRQHKKIKVLPNALWHTTACLQIDNPSDEKYAFRVSQVPQSNIQSITVPDILRSLQWPKIDICKIDIEGAEKQVFSENTDWIQHTRAIVIELHEQMVPGCKQSFYCALKKYGPYQHFMQGENTIVLRNQHVELP</sequence>
<evidence type="ECO:0000313" key="3">
    <source>
        <dbReference type="Proteomes" id="UP000326354"/>
    </source>
</evidence>
<dbReference type="Gene3D" id="3.40.50.150">
    <property type="entry name" value="Vaccinia Virus protein VP39"/>
    <property type="match status" value="1"/>
</dbReference>
<dbReference type="OrthoDB" id="276857at2"/>